<reference evidence="1 2" key="1">
    <citation type="submission" date="2021-03" db="EMBL/GenBank/DDBJ databases">
        <title>Actinomadura violae sp. nov., isolated from lichen in Thailand.</title>
        <authorList>
            <person name="Kanchanasin P."/>
            <person name="Saeng-In P."/>
            <person name="Phongsopitanun W."/>
            <person name="Yuki M."/>
            <person name="Kudo T."/>
            <person name="Ohkuma M."/>
            <person name="Tanasupawat S."/>
        </authorList>
    </citation>
    <scope>NUCLEOTIDE SEQUENCE [LARGE SCALE GENOMIC DNA]</scope>
    <source>
        <strain evidence="1 2">LCR2-06</strain>
    </source>
</reference>
<gene>
    <name evidence="1" type="ORF">J4709_12045</name>
</gene>
<comment type="caution">
    <text evidence="1">The sequence shown here is derived from an EMBL/GenBank/DDBJ whole genome shotgun (WGS) entry which is preliminary data.</text>
</comment>
<evidence type="ECO:0000313" key="2">
    <source>
        <dbReference type="Proteomes" id="UP000680206"/>
    </source>
</evidence>
<dbReference type="EMBL" id="JAGEPF010000007">
    <property type="protein sequence ID" value="MBO2458298.1"/>
    <property type="molecule type" value="Genomic_DNA"/>
</dbReference>
<name>A0ABS3RP21_9ACTN</name>
<proteinExistence type="predicted"/>
<accession>A0ABS3RP21</accession>
<keyword evidence="2" id="KW-1185">Reference proteome</keyword>
<evidence type="ECO:0000313" key="1">
    <source>
        <dbReference type="EMBL" id="MBO2458298.1"/>
    </source>
</evidence>
<dbReference type="RefSeq" id="WP_208240223.1">
    <property type="nucleotide sequence ID" value="NZ_JAGEPF010000007.1"/>
</dbReference>
<dbReference type="Proteomes" id="UP000680206">
    <property type="component" value="Unassembled WGS sequence"/>
</dbReference>
<protein>
    <submittedName>
        <fullName evidence="1">Uncharacterized protein</fullName>
    </submittedName>
</protein>
<organism evidence="1 2">
    <name type="scientific">Actinomadura violacea</name>
    <dbReference type="NCBI Taxonomy" id="2819934"/>
    <lineage>
        <taxon>Bacteria</taxon>
        <taxon>Bacillati</taxon>
        <taxon>Actinomycetota</taxon>
        <taxon>Actinomycetes</taxon>
        <taxon>Streptosporangiales</taxon>
        <taxon>Thermomonosporaceae</taxon>
        <taxon>Actinomadura</taxon>
    </lineage>
</organism>
<sequence>MERGTERDPKLLNHYKPVYVDEPAPWSAFRDKINPYGFCAFQVDPGRPGGKTTMNVTYYAVTGPGGATKPVDTFVLERPRNDGHH</sequence>